<comment type="caution">
    <text evidence="1">The sequence shown here is derived from an EMBL/GenBank/DDBJ whole genome shotgun (WGS) entry which is preliminary data.</text>
</comment>
<protein>
    <recommendedName>
        <fullName evidence="2">Nudix hydrolase domain-containing protein</fullName>
    </recommendedName>
</protein>
<reference evidence="1" key="1">
    <citation type="submission" date="2019-08" db="EMBL/GenBank/DDBJ databases">
        <authorList>
            <person name="Kucharzyk K."/>
            <person name="Murdoch R.W."/>
            <person name="Higgins S."/>
            <person name="Loffler F."/>
        </authorList>
    </citation>
    <scope>NUCLEOTIDE SEQUENCE</scope>
</reference>
<sequence>MSLRFTPLTLVIDENKSRSIAEFKETYCDTLLTFLKYRFKYSRKHGKTFTNEKKLCLASDIKPPSSDKIAGVLCHKGTYYDTYLTNHIVGTRLQNMSTNEVIADFTHTFPIIRKRVIHKPEAITNSDTNNTIELKDITNSDMNNEIGISTLGFSQDNFLVIWKQSDKSQSSSGLLVPTGSGSCDWKDICGNDFTKTITQAMERELWEESGRNKLASNHLTVGKTLISGYFRWITRAGKPEFVGITKVNARYTAFTPDPKELNKFKKEYPIDSLEDIPMTIQDILSENNVSIPLYMALLCLEDYYRNHSAELNTFLFE</sequence>
<accession>A0A644ZAY6</accession>
<name>A0A644ZAY6_9ZZZZ</name>
<organism evidence="1">
    <name type="scientific">bioreactor metagenome</name>
    <dbReference type="NCBI Taxonomy" id="1076179"/>
    <lineage>
        <taxon>unclassified sequences</taxon>
        <taxon>metagenomes</taxon>
        <taxon>ecological metagenomes</taxon>
    </lineage>
</organism>
<dbReference type="AlphaFoldDB" id="A0A644ZAY6"/>
<evidence type="ECO:0008006" key="2">
    <source>
        <dbReference type="Google" id="ProtNLM"/>
    </source>
</evidence>
<evidence type="ECO:0000313" key="1">
    <source>
        <dbReference type="EMBL" id="MPM37051.1"/>
    </source>
</evidence>
<proteinExistence type="predicted"/>
<gene>
    <name evidence="1" type="ORF">SDC9_83656</name>
</gene>
<dbReference type="EMBL" id="VSSQ01007811">
    <property type="protein sequence ID" value="MPM37051.1"/>
    <property type="molecule type" value="Genomic_DNA"/>
</dbReference>